<dbReference type="EMBL" id="BARS01051336">
    <property type="protein sequence ID" value="GAG44395.1"/>
    <property type="molecule type" value="Genomic_DNA"/>
</dbReference>
<evidence type="ECO:0000313" key="1">
    <source>
        <dbReference type="EMBL" id="GAG44395.1"/>
    </source>
</evidence>
<reference evidence="1" key="1">
    <citation type="journal article" date="2014" name="Front. Microbiol.">
        <title>High frequency of phylogenetically diverse reductive dehalogenase-homologous genes in deep subseafloor sedimentary metagenomes.</title>
        <authorList>
            <person name="Kawai M."/>
            <person name="Futagami T."/>
            <person name="Toyoda A."/>
            <person name="Takaki Y."/>
            <person name="Nishi S."/>
            <person name="Hori S."/>
            <person name="Arai W."/>
            <person name="Tsubouchi T."/>
            <person name="Morono Y."/>
            <person name="Uchiyama I."/>
            <person name="Ito T."/>
            <person name="Fujiyama A."/>
            <person name="Inagaki F."/>
            <person name="Takami H."/>
        </authorList>
    </citation>
    <scope>NUCLEOTIDE SEQUENCE</scope>
    <source>
        <strain evidence="1">Expedition CK06-06</strain>
    </source>
</reference>
<proteinExistence type="predicted"/>
<accession>X0XMJ3</accession>
<protein>
    <recommendedName>
        <fullName evidence="2">Carbohydrate kinase PfkB domain-containing protein</fullName>
    </recommendedName>
</protein>
<sequence>MQKVNIIGLGEVVVDWVAEITHFPKPDEKIDA</sequence>
<evidence type="ECO:0008006" key="2">
    <source>
        <dbReference type="Google" id="ProtNLM"/>
    </source>
</evidence>
<comment type="caution">
    <text evidence="1">The sequence shown here is derived from an EMBL/GenBank/DDBJ whole genome shotgun (WGS) entry which is preliminary data.</text>
</comment>
<gene>
    <name evidence="1" type="ORF">S01H1_76490</name>
</gene>
<name>X0XMJ3_9ZZZZ</name>
<dbReference type="AlphaFoldDB" id="X0XMJ3"/>
<organism evidence="1">
    <name type="scientific">marine sediment metagenome</name>
    <dbReference type="NCBI Taxonomy" id="412755"/>
    <lineage>
        <taxon>unclassified sequences</taxon>
        <taxon>metagenomes</taxon>
        <taxon>ecological metagenomes</taxon>
    </lineage>
</organism>
<feature type="non-terminal residue" evidence="1">
    <location>
        <position position="32"/>
    </location>
</feature>